<dbReference type="Proteomes" id="UP000253495">
    <property type="component" value="Unassembled WGS sequence"/>
</dbReference>
<sequence>MSGALERRLVPADDPGAEEVFSLAALVSARLQHRFAELNASMNTAIEDAIESLDDPELTDMLHASVEGNIATILHMIGNNIPLEHMQPITAATEYAIRLARAGVPSASLRRAYHIGSDDMLANMFEEIQQLDCSSDLKLRLLHHLAGWMHKYVDWITGVVLDAHEQERRALLERAASETSTLVHRVLERHTMNAAEFAAKTGYRLDQTHIAAVLWIEGISQGADQADVLSSLATTVATALGSVVPPLCTPVDRSTAWVWIGGVNAPSIDAVRSHPAVRKMRGIRLAIGKPAPGVEGFRHSHEQAEAIKGVASVASPPQGRLAYYGDDGVVIVAMLARDLSATRRWVGEVLGPLGADTEAAERLRETVRVFLRTGDNYVKTSKELALHRNTVKYRLEKAEKERGRLLEDGRFDLDLALQVCHLLGHVVLKPQPDSAGVTRMT</sequence>
<gene>
    <name evidence="5" type="ORF">DFQ14_10998</name>
</gene>
<dbReference type="GO" id="GO:0003677">
    <property type="term" value="F:DNA binding"/>
    <property type="evidence" value="ECO:0007669"/>
    <property type="project" value="UniProtKB-KW"/>
</dbReference>
<protein>
    <submittedName>
        <fullName evidence="5">DNA-binding PucR family transcriptional regulator</fullName>
    </submittedName>
</protein>
<dbReference type="InterPro" id="IPR041522">
    <property type="entry name" value="CdaR_GGDEF"/>
</dbReference>
<evidence type="ECO:0000259" key="3">
    <source>
        <dbReference type="Pfam" id="PF14361"/>
    </source>
</evidence>
<name>A0A368VII6_9ACTN</name>
<evidence type="ECO:0000259" key="4">
    <source>
        <dbReference type="Pfam" id="PF17853"/>
    </source>
</evidence>
<dbReference type="InterPro" id="IPR025736">
    <property type="entry name" value="PucR_C-HTH_dom"/>
</dbReference>
<reference evidence="5 6" key="1">
    <citation type="submission" date="2018-07" db="EMBL/GenBank/DDBJ databases">
        <title>Genomic Encyclopedia of Type Strains, Phase III (KMG-III): the genomes of soil and plant-associated and newly described type strains.</title>
        <authorList>
            <person name="Whitman W."/>
        </authorList>
    </citation>
    <scope>NUCLEOTIDE SEQUENCE [LARGE SCALE GENOMIC DNA]</scope>
    <source>
        <strain evidence="5 6">CECT 8575</strain>
    </source>
</reference>
<dbReference type="RefSeq" id="WP_114453831.1">
    <property type="nucleotide sequence ID" value="NZ_QPJC01000009.1"/>
</dbReference>
<dbReference type="Gene3D" id="1.10.10.2840">
    <property type="entry name" value="PucR C-terminal helix-turn-helix domain"/>
    <property type="match status" value="1"/>
</dbReference>
<accession>A0A368VII6</accession>
<feature type="domain" description="RsbT co-antagonist protein RsbRD N-terminal" evidence="3">
    <location>
        <begin position="44"/>
        <end position="178"/>
    </location>
</feature>
<dbReference type="InterPro" id="IPR042070">
    <property type="entry name" value="PucR_C-HTH_sf"/>
</dbReference>
<evidence type="ECO:0000259" key="2">
    <source>
        <dbReference type="Pfam" id="PF13556"/>
    </source>
</evidence>
<dbReference type="InterPro" id="IPR025751">
    <property type="entry name" value="RsbRD_N_dom"/>
</dbReference>
<comment type="similarity">
    <text evidence="1">Belongs to the CdaR family.</text>
</comment>
<evidence type="ECO:0000313" key="5">
    <source>
        <dbReference type="EMBL" id="RCW41021.1"/>
    </source>
</evidence>
<evidence type="ECO:0000256" key="1">
    <source>
        <dbReference type="ARBA" id="ARBA00006754"/>
    </source>
</evidence>
<dbReference type="Pfam" id="PF17853">
    <property type="entry name" value="GGDEF_2"/>
    <property type="match status" value="1"/>
</dbReference>
<dbReference type="InterPro" id="IPR051448">
    <property type="entry name" value="CdaR-like_regulators"/>
</dbReference>
<dbReference type="Pfam" id="PF14361">
    <property type="entry name" value="RsbRD_N"/>
    <property type="match status" value="1"/>
</dbReference>
<evidence type="ECO:0000313" key="6">
    <source>
        <dbReference type="Proteomes" id="UP000253495"/>
    </source>
</evidence>
<keyword evidence="5" id="KW-0238">DNA-binding</keyword>
<keyword evidence="6" id="KW-1185">Reference proteome</keyword>
<dbReference type="AlphaFoldDB" id="A0A368VII6"/>
<organism evidence="5 6">
    <name type="scientific">Halopolyspora algeriensis</name>
    <dbReference type="NCBI Taxonomy" id="1500506"/>
    <lineage>
        <taxon>Bacteria</taxon>
        <taxon>Bacillati</taxon>
        <taxon>Actinomycetota</taxon>
        <taxon>Actinomycetes</taxon>
        <taxon>Actinomycetes incertae sedis</taxon>
        <taxon>Halopolyspora</taxon>
    </lineage>
</organism>
<proteinExistence type="inferred from homology"/>
<feature type="domain" description="CdaR GGDEF-like" evidence="4">
    <location>
        <begin position="194"/>
        <end position="306"/>
    </location>
</feature>
<dbReference type="OrthoDB" id="3663486at2"/>
<dbReference type="PANTHER" id="PTHR33744">
    <property type="entry name" value="CARBOHYDRATE DIACID REGULATOR"/>
    <property type="match status" value="1"/>
</dbReference>
<dbReference type="PANTHER" id="PTHR33744:SF1">
    <property type="entry name" value="DNA-BINDING TRANSCRIPTIONAL ACTIVATOR ADER"/>
    <property type="match status" value="1"/>
</dbReference>
<feature type="domain" description="PucR C-terminal helix-turn-helix" evidence="2">
    <location>
        <begin position="363"/>
        <end position="418"/>
    </location>
</feature>
<dbReference type="Pfam" id="PF13556">
    <property type="entry name" value="HTH_30"/>
    <property type="match status" value="1"/>
</dbReference>
<comment type="caution">
    <text evidence="5">The sequence shown here is derived from an EMBL/GenBank/DDBJ whole genome shotgun (WGS) entry which is preliminary data.</text>
</comment>
<dbReference type="EMBL" id="QPJC01000009">
    <property type="protein sequence ID" value="RCW41021.1"/>
    <property type="molecule type" value="Genomic_DNA"/>
</dbReference>